<feature type="binding site" evidence="11">
    <location>
        <position position="233"/>
    </location>
    <ligand>
        <name>Ca(2+)</name>
        <dbReference type="ChEBI" id="CHEBI:29108"/>
        <label>3</label>
    </ligand>
</feature>
<evidence type="ECO:0000256" key="2">
    <source>
        <dbReference type="ARBA" id="ARBA00022670"/>
    </source>
</evidence>
<comment type="similarity">
    <text evidence="1">Belongs to the peptidase M10A family. Matrix metalloproteinases (MMPs) subfamily.</text>
</comment>
<dbReference type="GO" id="GO:0008270">
    <property type="term" value="F:zinc ion binding"/>
    <property type="evidence" value="ECO:0007669"/>
    <property type="project" value="InterPro"/>
</dbReference>
<dbReference type="InterPro" id="IPR002477">
    <property type="entry name" value="Peptidoglycan-bd-like"/>
</dbReference>
<feature type="signal peptide" evidence="12">
    <location>
        <begin position="1"/>
        <end position="25"/>
    </location>
</feature>
<feature type="binding site" evidence="11">
    <location>
        <position position="278"/>
    </location>
    <ligand>
        <name>Zn(2+)</name>
        <dbReference type="ChEBI" id="CHEBI:29105"/>
        <label>2</label>
        <note>catalytic</note>
    </ligand>
</feature>
<feature type="binding site" description="in inhibited form" evidence="11">
    <location>
        <position position="123"/>
    </location>
    <ligand>
        <name>Zn(2+)</name>
        <dbReference type="ChEBI" id="CHEBI:29105"/>
        <label>2</label>
        <note>catalytic</note>
    </ligand>
</feature>
<protein>
    <submittedName>
        <fullName evidence="14">Gelatinase A</fullName>
    </submittedName>
</protein>
<dbReference type="GO" id="GO:0030198">
    <property type="term" value="P:extracellular matrix organization"/>
    <property type="evidence" value="ECO:0007669"/>
    <property type="project" value="TreeGrafter"/>
</dbReference>
<feature type="binding site" evidence="11">
    <location>
        <position position="296"/>
    </location>
    <ligand>
        <name>Zn(2+)</name>
        <dbReference type="ChEBI" id="CHEBI:29105"/>
        <label>2</label>
        <note>catalytic</note>
    </ligand>
</feature>
<keyword evidence="6 11" id="KW-0862">Zinc</keyword>
<dbReference type="InterPro" id="IPR033739">
    <property type="entry name" value="M10A_MMP"/>
</dbReference>
<evidence type="ECO:0000256" key="10">
    <source>
        <dbReference type="PIRSR" id="PIRSR621190-1"/>
    </source>
</evidence>
<feature type="binding site" evidence="11">
    <location>
        <position position="250"/>
    </location>
    <ligand>
        <name>Zn(2+)</name>
        <dbReference type="ChEBI" id="CHEBI:29105"/>
        <label>1</label>
    </ligand>
</feature>
<proteinExistence type="inferred from homology"/>
<evidence type="ECO:0000256" key="8">
    <source>
        <dbReference type="ARBA" id="ARBA00023145"/>
    </source>
</evidence>
<feature type="binding site" evidence="11">
    <location>
        <position position="215"/>
    </location>
    <ligand>
        <name>Ca(2+)</name>
        <dbReference type="ChEBI" id="CHEBI:29108"/>
        <label>2</label>
    </ligand>
</feature>
<feature type="chain" id="PRO_5020033481" evidence="12">
    <location>
        <begin position="26"/>
        <end position="368"/>
    </location>
</feature>
<dbReference type="GO" id="GO:0030574">
    <property type="term" value="P:collagen catabolic process"/>
    <property type="evidence" value="ECO:0007669"/>
    <property type="project" value="TreeGrafter"/>
</dbReference>
<keyword evidence="9" id="KW-0325">Glycoprotein</keyword>
<dbReference type="Gramene" id="Vigun10g004100.1.v1.2">
    <property type="protein sequence ID" value="Vigun10g004100.1.v1.2.CDS.1"/>
    <property type="gene ID" value="Vigun10g004100.v1.2"/>
</dbReference>
<dbReference type="PANTHER" id="PTHR10201:SF321">
    <property type="entry name" value="METALLOENDOPROTEINASE 4-MMP"/>
    <property type="match status" value="1"/>
</dbReference>
<evidence type="ECO:0000256" key="12">
    <source>
        <dbReference type="SAM" id="SignalP"/>
    </source>
</evidence>
<feature type="active site" evidence="10">
    <location>
        <position position="279"/>
    </location>
</feature>
<evidence type="ECO:0000313" key="15">
    <source>
        <dbReference type="Proteomes" id="UP000501690"/>
    </source>
</evidence>
<keyword evidence="8" id="KW-0865">Zymogen</keyword>
<organism evidence="14 15">
    <name type="scientific">Vigna unguiculata</name>
    <name type="common">Cowpea</name>
    <dbReference type="NCBI Taxonomy" id="3917"/>
    <lineage>
        <taxon>Eukaryota</taxon>
        <taxon>Viridiplantae</taxon>
        <taxon>Streptophyta</taxon>
        <taxon>Embryophyta</taxon>
        <taxon>Tracheophyta</taxon>
        <taxon>Spermatophyta</taxon>
        <taxon>Magnoliopsida</taxon>
        <taxon>eudicotyledons</taxon>
        <taxon>Gunneridae</taxon>
        <taxon>Pentapetalae</taxon>
        <taxon>rosids</taxon>
        <taxon>fabids</taxon>
        <taxon>Fabales</taxon>
        <taxon>Fabaceae</taxon>
        <taxon>Papilionoideae</taxon>
        <taxon>50 kb inversion clade</taxon>
        <taxon>NPAAA clade</taxon>
        <taxon>indigoferoid/millettioid clade</taxon>
        <taxon>Phaseoleae</taxon>
        <taxon>Vigna</taxon>
    </lineage>
</organism>
<keyword evidence="7" id="KW-0482">Metalloprotease</keyword>
<dbReference type="SMART" id="SM00235">
    <property type="entry name" value="ZnMc"/>
    <property type="match status" value="1"/>
</dbReference>
<feature type="binding site" evidence="11">
    <location>
        <position position="240"/>
    </location>
    <ligand>
        <name>Zn(2+)</name>
        <dbReference type="ChEBI" id="CHEBI:29105"/>
        <label>1</label>
    </ligand>
</feature>
<dbReference type="InterPro" id="IPR024079">
    <property type="entry name" value="MetalloPept_cat_dom_sf"/>
</dbReference>
<name>A0A4D6MTA5_VIGUN</name>
<dbReference type="InterPro" id="IPR001818">
    <property type="entry name" value="Pept_M10_metallopeptidase"/>
</dbReference>
<dbReference type="InterPro" id="IPR021190">
    <property type="entry name" value="Pept_M10A"/>
</dbReference>
<keyword evidence="3 11" id="KW-0479">Metal-binding</keyword>
<keyword evidence="15" id="KW-1185">Reference proteome</keyword>
<dbReference type="GO" id="GO:0004222">
    <property type="term" value="F:metalloendopeptidase activity"/>
    <property type="evidence" value="ECO:0007669"/>
    <property type="project" value="InterPro"/>
</dbReference>
<evidence type="ECO:0000256" key="3">
    <source>
        <dbReference type="ARBA" id="ARBA00022723"/>
    </source>
</evidence>
<dbReference type="Pfam" id="PF00413">
    <property type="entry name" value="Peptidase_M10"/>
    <property type="match status" value="1"/>
</dbReference>
<keyword evidence="5" id="KW-0378">Hydrolase</keyword>
<accession>A0A4D6MTA5</accession>
<feature type="binding site" evidence="11">
    <location>
        <position position="282"/>
    </location>
    <ligand>
        <name>Zn(2+)</name>
        <dbReference type="ChEBI" id="CHEBI:29105"/>
        <label>2</label>
        <note>catalytic</note>
    </ligand>
</feature>
<dbReference type="GO" id="GO:0006508">
    <property type="term" value="P:proteolysis"/>
    <property type="evidence" value="ECO:0007669"/>
    <property type="project" value="UniProtKB-KW"/>
</dbReference>
<keyword evidence="4 12" id="KW-0732">Signal</keyword>
<feature type="binding site" evidence="11">
    <location>
        <position position="227"/>
    </location>
    <ligand>
        <name>Zn(2+)</name>
        <dbReference type="ChEBI" id="CHEBI:29105"/>
        <label>1</label>
    </ligand>
</feature>
<keyword evidence="2" id="KW-0645">Protease</keyword>
<reference evidence="14 15" key="1">
    <citation type="submission" date="2019-04" db="EMBL/GenBank/DDBJ databases">
        <title>An improved genome assembly and genetic linkage map for asparagus bean, Vigna unguiculata ssp. sesquipedialis.</title>
        <authorList>
            <person name="Xia Q."/>
            <person name="Zhang R."/>
            <person name="Dong Y."/>
        </authorList>
    </citation>
    <scope>NUCLEOTIDE SEQUENCE [LARGE SCALE GENOMIC DNA]</scope>
    <source>
        <tissue evidence="14">Leaf</tissue>
    </source>
</reference>
<feature type="domain" description="Peptidase metallopeptidase" evidence="13">
    <location>
        <begin position="155"/>
        <end position="323"/>
    </location>
</feature>
<comment type="cofactor">
    <cofactor evidence="11">
        <name>Zn(2+)</name>
        <dbReference type="ChEBI" id="CHEBI:29105"/>
    </cofactor>
    <text evidence="11">Binds 2 Zn(2+) ions per subunit.</text>
</comment>
<dbReference type="OrthoDB" id="406838at2759"/>
<dbReference type="AlphaFoldDB" id="A0A4D6MTA5"/>
<dbReference type="Gene3D" id="3.40.390.10">
    <property type="entry name" value="Collagenase (Catalytic Domain)"/>
    <property type="match status" value="1"/>
</dbReference>
<feature type="binding site" evidence="11">
    <location>
        <position position="232"/>
    </location>
    <ligand>
        <name>Ca(2+)</name>
        <dbReference type="ChEBI" id="CHEBI:29108"/>
        <label>3</label>
    </ligand>
</feature>
<keyword evidence="11" id="KW-0106">Calcium</keyword>
<dbReference type="InterPro" id="IPR036365">
    <property type="entry name" value="PGBD-like_sf"/>
</dbReference>
<evidence type="ECO:0000256" key="5">
    <source>
        <dbReference type="ARBA" id="ARBA00022801"/>
    </source>
</evidence>
<gene>
    <name evidence="14" type="ORF">DEO72_LG8g2690</name>
</gene>
<dbReference type="Pfam" id="PF01471">
    <property type="entry name" value="PG_binding_1"/>
    <property type="match status" value="1"/>
</dbReference>
<evidence type="ECO:0000256" key="7">
    <source>
        <dbReference type="ARBA" id="ARBA00023049"/>
    </source>
</evidence>
<dbReference type="Proteomes" id="UP000501690">
    <property type="component" value="Linkage Group LG8"/>
</dbReference>
<feature type="binding site" evidence="11">
    <location>
        <position position="255"/>
    </location>
    <ligand>
        <name>Ca(2+)</name>
        <dbReference type="ChEBI" id="CHEBI:29108"/>
        <label>1</label>
    </ligand>
</feature>
<evidence type="ECO:0000256" key="6">
    <source>
        <dbReference type="ARBA" id="ARBA00022833"/>
    </source>
</evidence>
<dbReference type="EMBL" id="CP039352">
    <property type="protein sequence ID" value="QCE04653.1"/>
    <property type="molecule type" value="Genomic_DNA"/>
</dbReference>
<evidence type="ECO:0000259" key="13">
    <source>
        <dbReference type="SMART" id="SM00235"/>
    </source>
</evidence>
<evidence type="ECO:0000313" key="14">
    <source>
        <dbReference type="EMBL" id="QCE04653.1"/>
    </source>
</evidence>
<evidence type="ECO:0000256" key="4">
    <source>
        <dbReference type="ARBA" id="ARBA00022729"/>
    </source>
</evidence>
<dbReference type="InterPro" id="IPR006026">
    <property type="entry name" value="Peptidase_Metallo"/>
</dbReference>
<feature type="binding site" evidence="11">
    <location>
        <position position="288"/>
    </location>
    <ligand>
        <name>Zn(2+)</name>
        <dbReference type="ChEBI" id="CHEBI:29105"/>
        <label>2</label>
        <note>catalytic</note>
    </ligand>
</feature>
<evidence type="ECO:0000256" key="11">
    <source>
        <dbReference type="PIRSR" id="PIRSR621190-2"/>
    </source>
</evidence>
<feature type="binding site" evidence="11">
    <location>
        <position position="252"/>
    </location>
    <ligand>
        <name>Ca(2+)</name>
        <dbReference type="ChEBI" id="CHEBI:29108"/>
        <label>3</label>
    </ligand>
</feature>
<feature type="binding site" evidence="11">
    <location>
        <position position="255"/>
    </location>
    <ligand>
        <name>Ca(2+)</name>
        <dbReference type="ChEBI" id="CHEBI:29108"/>
        <label>3</label>
    </ligand>
</feature>
<dbReference type="CDD" id="cd04278">
    <property type="entry name" value="ZnMc_MMP"/>
    <property type="match status" value="1"/>
</dbReference>
<comment type="cofactor">
    <cofactor evidence="11">
        <name>Ca(2+)</name>
        <dbReference type="ChEBI" id="CHEBI:29108"/>
    </cofactor>
    <text evidence="11">Can bind about 5 Ca(2+) ions per subunit.</text>
</comment>
<dbReference type="PRINTS" id="PR00138">
    <property type="entry name" value="MATRIXIN"/>
</dbReference>
<dbReference type="PANTHER" id="PTHR10201">
    <property type="entry name" value="MATRIX METALLOPROTEINASE"/>
    <property type="match status" value="1"/>
</dbReference>
<dbReference type="FunFam" id="3.40.390.10:FF:000018">
    <property type="entry name" value="Metalloendoproteinase 1"/>
    <property type="match status" value="1"/>
</dbReference>
<dbReference type="GO" id="GO:0031012">
    <property type="term" value="C:extracellular matrix"/>
    <property type="evidence" value="ECO:0007669"/>
    <property type="project" value="InterPro"/>
</dbReference>
<evidence type="ECO:0000256" key="9">
    <source>
        <dbReference type="ARBA" id="ARBA00023180"/>
    </source>
</evidence>
<feature type="binding site" evidence="11">
    <location>
        <position position="225"/>
    </location>
    <ligand>
        <name>Zn(2+)</name>
        <dbReference type="ChEBI" id="CHEBI:29105"/>
        <label>1</label>
    </ligand>
</feature>
<evidence type="ECO:0000256" key="1">
    <source>
        <dbReference type="ARBA" id="ARBA00009614"/>
    </source>
</evidence>
<sequence length="368" mass="41074">MFLSLTYSFTFFFILILILTSSSLSSHVATFTPPPTKISITSHNIQSLNNADKGTKIAGISQFKRYLHRFGYLRNNNNDSFSFNDEYDVVLESALVRYQGNLGLQVTGKLDSDTVAQMITPRCGDPDTNTRPHNHDHNHNHNHVHSSKNFVFFPGKPRWSRSMPMTLTYAFSRENMIRGGLSMKEIREAFQRAFSRWASVIPVSFVEVSDSEVSDLKIGFYKGEHGDGEPFDGVLGVLAHSFSPEIGRLHLDAAETWAVDFEATVSEVAVDLESVATHEIGHLLGLSHSSVKEAVMYPSLRPRDKRADLNIDDIKGVQSLYGSNPNFRSEWSLESDMSANKGSNFVKPLKLASGLIIIISLMHSLCTL</sequence>
<dbReference type="SUPFAM" id="SSF55486">
    <property type="entry name" value="Metalloproteases ('zincins'), catalytic domain"/>
    <property type="match status" value="1"/>
</dbReference>
<dbReference type="SUPFAM" id="SSF47090">
    <property type="entry name" value="PGBD-like"/>
    <property type="match status" value="1"/>
</dbReference>